<reference evidence="7" key="1">
    <citation type="submission" date="2025-08" db="UniProtKB">
        <authorList>
            <consortium name="RefSeq"/>
        </authorList>
    </citation>
    <scope>IDENTIFICATION</scope>
    <source>
        <tissue evidence="7">Gonads</tissue>
    </source>
</reference>
<feature type="domain" description="Fibronectin type-III" evidence="4">
    <location>
        <begin position="113"/>
        <end position="216"/>
    </location>
</feature>
<dbReference type="CDD" id="cd00063">
    <property type="entry name" value="FN3"/>
    <property type="match status" value="1"/>
</dbReference>
<feature type="domain" description="SUEL-type lectin" evidence="3">
    <location>
        <begin position="572"/>
        <end position="650"/>
    </location>
</feature>
<dbReference type="PROSITE" id="PS50228">
    <property type="entry name" value="SUEL_LECTIN"/>
    <property type="match status" value="1"/>
</dbReference>
<dbReference type="GO" id="GO:0030246">
    <property type="term" value="F:carbohydrate binding"/>
    <property type="evidence" value="ECO:0007669"/>
    <property type="project" value="InterPro"/>
</dbReference>
<feature type="domain" description="F5/8 type C" evidence="2">
    <location>
        <begin position="417"/>
        <end position="562"/>
    </location>
</feature>
<gene>
    <name evidence="7" type="primary">LOC106175132</name>
</gene>
<dbReference type="SUPFAM" id="SSF57414">
    <property type="entry name" value="Hairpin loop containing domain-like"/>
    <property type="match status" value="1"/>
</dbReference>
<dbReference type="InParanoid" id="A0A1S3JR18"/>
<evidence type="ECO:0000259" key="2">
    <source>
        <dbReference type="PROSITE" id="PS50022"/>
    </source>
</evidence>
<protein>
    <submittedName>
        <fullName evidence="7">Uncharacterized protein LOC106175132</fullName>
    </submittedName>
</protein>
<dbReference type="PANTHER" id="PTHR24543">
    <property type="entry name" value="MULTICOPPER OXIDASE-RELATED"/>
    <property type="match status" value="1"/>
</dbReference>
<dbReference type="InterPro" id="IPR036116">
    <property type="entry name" value="FN3_sf"/>
</dbReference>
<dbReference type="InterPro" id="IPR036056">
    <property type="entry name" value="Fibrinogen-like_C"/>
</dbReference>
<dbReference type="NCBIfam" id="NF040941">
    <property type="entry name" value="GGGWT_bact"/>
    <property type="match status" value="1"/>
</dbReference>
<dbReference type="GeneID" id="106175132"/>
<accession>A0A1S3JR18</accession>
<feature type="chain" id="PRO_5010178834" evidence="1">
    <location>
        <begin position="23"/>
        <end position="1144"/>
    </location>
</feature>
<dbReference type="Gene3D" id="2.60.120.740">
    <property type="match status" value="1"/>
</dbReference>
<dbReference type="SMART" id="SM00231">
    <property type="entry name" value="FA58C"/>
    <property type="match status" value="1"/>
</dbReference>
<dbReference type="SUPFAM" id="SSF56496">
    <property type="entry name" value="Fibrinogen C-terminal domain-like"/>
    <property type="match status" value="1"/>
</dbReference>
<dbReference type="InterPro" id="IPR000421">
    <property type="entry name" value="FA58C"/>
</dbReference>
<dbReference type="InterPro" id="IPR043159">
    <property type="entry name" value="Lectin_gal-bd_sf"/>
</dbReference>
<sequence length="1144" mass="124247">MGQQIKTSIFIIFALSIQLCRGHSYSWGYFKSSYGSRLSNGVFSGAQPTTYSVRDKAHCTVLCLHLGTATCTSVNYHSSSKTCEINDRTKYDDAGTVPVADEDWEHLDADLGPPQYPSFVYVNESQSTSLEITWMSGFNGGFAQTFTLEVTPQSAADVTNTTVLSLEDPGYLQTTTNLITGLQEGASYTLRLTAVNDRPVGVRSRNISRTATTHSRGAYTCDILKEEGLSSGSHDIDVDGPGGMDPFQVECEMTFDPPLTIVHHDIEGRSSQLGPGQGGYTYRDLAYSTASMDQMTALLNMSGHCHQYRQIECHGLGNPGSNTDHSDRTGVYRYWGAYFPGGSPVSRCLCGKYSACENGRSDCSCAQNDAVWRNDSGYLQEKNILPIVQTRINDIDGGDEMGFETLGPLVCTSWVEGRERPLGMQSNVIPTSSLSASSTHGSCALNGGRMGSSPSWCAGGNSATQWYQIDFGRNMTITKVATVGRSSHTQYVKRYTLLFSDDGSNFECYSKADGTCTKFPGNWDASTTRYNYLRPAARGRSIRFNPLEWNSHVSSSFEVYGYDEGYTNTSQYDEGSSVSLSCPTGTWIDILDAFYGVESIGCRADQRATIKAVKNLCQQRTSCTVSSSNGVFGDPCGGQGKYLWITHKCVSILSSCYEYYKYGFRYSGYFEIDPDGANYGVGPFMVECNMTSSPPGKTIIHHSRDDTESSQISGHESCGSWKQSLTYHGITLSSHMAPFVDTVATCSQYAKFRCKGVSGLGGSCNFVKDRSGNAIPYWAGGNSVNKCSCGIAGTCVDGRSDCNCNKNDNVWRIDEGYFTDKSLLPIKKFLSGDTGGSAESAYYTVGPLECEPALPSCTEWKRFNSTSGVYWVDPDGGGGVAAFEVYCDMSTTPPTVTFHHDYEDRTHVNGHDGAYSYSKSLAYKNYHSIGCWTDSNPRAIATLEGSDSNLDGAYSTRSNPIYKCYLAAKSRGYTYFAVQAGGWCASTATAGDTYDKYGPSGACNSDGEGGGMASEVYKIVEASVDQVAAYVDYVGTSCSQFIKYECYHSLINGYGGWYDRHGQKAPFWGGGDPDGTSINCACAQDGSCADSSKECNCDKNDNVWRSDEGYITESSYLPISMIKFGDTGGGEEGYHTVGPLTCYG</sequence>
<dbReference type="InterPro" id="IPR003609">
    <property type="entry name" value="Pan_app"/>
</dbReference>
<dbReference type="KEGG" id="lak:106175132"/>
<dbReference type="Pfam" id="PF00041">
    <property type="entry name" value="fn3"/>
    <property type="match status" value="1"/>
</dbReference>
<dbReference type="Proteomes" id="UP000085678">
    <property type="component" value="Unplaced"/>
</dbReference>
<dbReference type="PROSITE" id="PS50022">
    <property type="entry name" value="FA58C_3"/>
    <property type="match status" value="1"/>
</dbReference>
<dbReference type="InterPro" id="IPR008979">
    <property type="entry name" value="Galactose-bd-like_sf"/>
</dbReference>
<organism evidence="6 7">
    <name type="scientific">Lingula anatina</name>
    <name type="common">Brachiopod</name>
    <name type="synonym">Lingula unguis</name>
    <dbReference type="NCBI Taxonomy" id="7574"/>
    <lineage>
        <taxon>Eukaryota</taxon>
        <taxon>Metazoa</taxon>
        <taxon>Spiralia</taxon>
        <taxon>Lophotrochozoa</taxon>
        <taxon>Brachiopoda</taxon>
        <taxon>Linguliformea</taxon>
        <taxon>Lingulata</taxon>
        <taxon>Lingulida</taxon>
        <taxon>Linguloidea</taxon>
        <taxon>Lingulidae</taxon>
        <taxon>Lingula</taxon>
    </lineage>
</organism>
<dbReference type="RefSeq" id="XP_013412429.1">
    <property type="nucleotide sequence ID" value="XM_013556975.1"/>
</dbReference>
<dbReference type="Gene3D" id="2.60.40.10">
    <property type="entry name" value="Immunoglobulins"/>
    <property type="match status" value="1"/>
</dbReference>
<evidence type="ECO:0000313" key="7">
    <source>
        <dbReference type="RefSeq" id="XP_013412429.1"/>
    </source>
</evidence>
<dbReference type="Gene3D" id="2.60.120.1000">
    <property type="match status" value="4"/>
</dbReference>
<dbReference type="Pfam" id="PF00754">
    <property type="entry name" value="F5_F8_type_C"/>
    <property type="match status" value="1"/>
</dbReference>
<feature type="domain" description="Apple" evidence="5">
    <location>
        <begin position="20"/>
        <end position="111"/>
    </location>
</feature>
<proteinExistence type="predicted"/>
<feature type="signal peptide" evidence="1">
    <location>
        <begin position="1"/>
        <end position="22"/>
    </location>
</feature>
<keyword evidence="6" id="KW-1185">Reference proteome</keyword>
<dbReference type="AlphaFoldDB" id="A0A1S3JR18"/>
<evidence type="ECO:0000259" key="3">
    <source>
        <dbReference type="PROSITE" id="PS50228"/>
    </source>
</evidence>
<dbReference type="SUPFAM" id="SSF49265">
    <property type="entry name" value="Fibronectin type III"/>
    <property type="match status" value="1"/>
</dbReference>
<dbReference type="PROSITE" id="PS50948">
    <property type="entry name" value="PAN"/>
    <property type="match status" value="1"/>
</dbReference>
<dbReference type="InterPro" id="IPR000922">
    <property type="entry name" value="Lectin_gal-bd_dom"/>
</dbReference>
<keyword evidence="1" id="KW-0732">Signal</keyword>
<dbReference type="Gene3D" id="2.60.120.260">
    <property type="entry name" value="Galactose-binding domain-like"/>
    <property type="match status" value="1"/>
</dbReference>
<dbReference type="CDD" id="cd00057">
    <property type="entry name" value="FA58C"/>
    <property type="match status" value="1"/>
</dbReference>
<evidence type="ECO:0000259" key="4">
    <source>
        <dbReference type="PROSITE" id="PS50853"/>
    </source>
</evidence>
<dbReference type="InterPro" id="IPR003961">
    <property type="entry name" value="FN3_dom"/>
</dbReference>
<name>A0A1S3JR18_LINAN</name>
<dbReference type="Gene3D" id="3.50.4.10">
    <property type="entry name" value="Hepatocyte Growth Factor"/>
    <property type="match status" value="1"/>
</dbReference>
<evidence type="ECO:0000313" key="6">
    <source>
        <dbReference type="Proteomes" id="UP000085678"/>
    </source>
</evidence>
<dbReference type="FunFam" id="2.60.120.260:FF:000016">
    <property type="entry name" value="Contactin-associated protein-like 4 isoform 1"/>
    <property type="match status" value="1"/>
</dbReference>
<evidence type="ECO:0000256" key="1">
    <source>
        <dbReference type="SAM" id="SignalP"/>
    </source>
</evidence>
<dbReference type="OrthoDB" id="1100386at2759"/>
<dbReference type="PANTHER" id="PTHR24543:SF325">
    <property type="entry name" value="F5_8 TYPE C DOMAIN-CONTAINING PROTEIN"/>
    <property type="match status" value="1"/>
</dbReference>
<dbReference type="InterPro" id="IPR013783">
    <property type="entry name" value="Ig-like_fold"/>
</dbReference>
<dbReference type="PROSITE" id="PS50853">
    <property type="entry name" value="FN3"/>
    <property type="match status" value="1"/>
</dbReference>
<dbReference type="SUPFAM" id="SSF49785">
    <property type="entry name" value="Galactose-binding domain-like"/>
    <property type="match status" value="1"/>
</dbReference>
<evidence type="ECO:0000259" key="5">
    <source>
        <dbReference type="PROSITE" id="PS50948"/>
    </source>
</evidence>
<dbReference type="Pfam" id="PF00024">
    <property type="entry name" value="PAN_1"/>
    <property type="match status" value="1"/>
</dbReference>
<dbReference type="Pfam" id="PF02140">
    <property type="entry name" value="SUEL_Lectin"/>
    <property type="match status" value="1"/>
</dbReference>